<evidence type="ECO:0000256" key="6">
    <source>
        <dbReference type="ARBA" id="ARBA00022525"/>
    </source>
</evidence>
<comment type="catalytic activity">
    <reaction evidence="12">
        <text>pyranose + acceptor = pyranos-2,3-diulose + reduced acceptor.</text>
        <dbReference type="EC" id="1.1.99.29"/>
    </reaction>
</comment>
<keyword evidence="9" id="KW-0560">Oxidoreductase</keyword>
<evidence type="ECO:0000256" key="5">
    <source>
        <dbReference type="ARBA" id="ARBA00013177"/>
    </source>
</evidence>
<evidence type="ECO:0000256" key="3">
    <source>
        <dbReference type="ARBA" id="ARBA00010790"/>
    </source>
</evidence>
<reference evidence="21 22" key="1">
    <citation type="journal article" name="Sci. Rep.">
        <title>Telomere-to-telomere assembled and centromere annotated genomes of the two main subspecies of the button mushroom Agaricus bisporus reveal especially polymorphic chromosome ends.</title>
        <authorList>
            <person name="Sonnenberg A.S.M."/>
            <person name="Sedaghat-Telgerd N."/>
            <person name="Lavrijssen B."/>
            <person name="Ohm R.A."/>
            <person name="Hendrickx P.M."/>
            <person name="Scholtmeijer K."/>
            <person name="Baars J.J.P."/>
            <person name="van Peer A."/>
        </authorList>
    </citation>
    <scope>NUCLEOTIDE SEQUENCE [LARGE SCALE GENOMIC DNA]</scope>
    <source>
        <strain evidence="21 22">H119_p4</strain>
    </source>
</reference>
<evidence type="ECO:0000256" key="11">
    <source>
        <dbReference type="ARBA" id="ARBA00033986"/>
    </source>
</evidence>
<evidence type="ECO:0000256" key="15">
    <source>
        <dbReference type="ARBA" id="ARBA00034059"/>
    </source>
</evidence>
<comment type="catalytic activity">
    <reaction evidence="11">
        <text>pyranose + acceptor = pyranos-2-ulose + reduced acceptor.</text>
        <dbReference type="EC" id="1.1.99.29"/>
    </reaction>
</comment>
<feature type="active site" description="Proton donor" evidence="16">
    <location>
        <position position="559"/>
    </location>
</feature>
<evidence type="ECO:0000256" key="10">
    <source>
        <dbReference type="ARBA" id="ARBA00024699"/>
    </source>
</evidence>
<comment type="catalytic activity">
    <reaction evidence="14">
        <text>a pyranoside + acceptor = a pyranosid-3-ulose + reduced acceptor.</text>
        <dbReference type="EC" id="1.1.99.29"/>
    </reaction>
</comment>
<dbReference type="Gene3D" id="4.10.450.10">
    <property type="entry name" value="Glucose Oxidase, domain 2"/>
    <property type="match status" value="1"/>
</dbReference>
<dbReference type="Pfam" id="PF05199">
    <property type="entry name" value="GMC_oxred_C"/>
    <property type="match status" value="1"/>
</dbReference>
<dbReference type="PANTHER" id="PTHR11552">
    <property type="entry name" value="GLUCOSE-METHANOL-CHOLINE GMC OXIDOREDUCTASE"/>
    <property type="match status" value="1"/>
</dbReference>
<dbReference type="Gene3D" id="3.30.560.10">
    <property type="entry name" value="Glucose Oxidase, domain 3"/>
    <property type="match status" value="1"/>
</dbReference>
<evidence type="ECO:0000256" key="1">
    <source>
        <dbReference type="ARBA" id="ARBA00001974"/>
    </source>
</evidence>
<feature type="domain" description="Glucose-methanol-choline oxidoreductase N-terminal" evidence="20">
    <location>
        <begin position="314"/>
        <end position="328"/>
    </location>
</feature>
<feature type="signal peptide" evidence="19">
    <location>
        <begin position="1"/>
        <end position="17"/>
    </location>
</feature>
<dbReference type="Pfam" id="PF00732">
    <property type="entry name" value="GMC_oxred_N"/>
    <property type="match status" value="1"/>
</dbReference>
<feature type="active site" description="Proton acceptor" evidence="16">
    <location>
        <position position="602"/>
    </location>
</feature>
<evidence type="ECO:0000256" key="19">
    <source>
        <dbReference type="SAM" id="SignalP"/>
    </source>
</evidence>
<evidence type="ECO:0000256" key="9">
    <source>
        <dbReference type="ARBA" id="ARBA00023002"/>
    </source>
</evidence>
<dbReference type="PROSITE" id="PS00624">
    <property type="entry name" value="GMC_OXRED_2"/>
    <property type="match status" value="1"/>
</dbReference>
<dbReference type="EMBL" id="JABXXO010000009">
    <property type="protein sequence ID" value="KAF7770810.1"/>
    <property type="molecule type" value="Genomic_DNA"/>
</dbReference>
<evidence type="ECO:0000256" key="18">
    <source>
        <dbReference type="SAM" id="MobiDB-lite"/>
    </source>
</evidence>
<accession>A0A8H7CA40</accession>
<feature type="compositionally biased region" description="Low complexity" evidence="18">
    <location>
        <begin position="629"/>
        <end position="643"/>
    </location>
</feature>
<dbReference type="PANTHER" id="PTHR11552:SF218">
    <property type="entry name" value="GLUCOSE-METHANOL-CHOLINE OXIDOREDUCTASE N-TERMINAL DOMAIN-CONTAINING PROTEIN"/>
    <property type="match status" value="1"/>
</dbReference>
<comment type="catalytic activity">
    <reaction evidence="13">
        <text>pyranose + acceptor = pyranos-3-ulose + reduced acceptor.</text>
        <dbReference type="EC" id="1.1.99.29"/>
    </reaction>
</comment>
<evidence type="ECO:0000256" key="7">
    <source>
        <dbReference type="ARBA" id="ARBA00022630"/>
    </source>
</evidence>
<dbReference type="Proteomes" id="UP000629468">
    <property type="component" value="Unassembled WGS sequence"/>
</dbReference>
<comment type="function">
    <text evidence="10">Catalyzes the single-oxidation or sequential double oxidation reaction of carbohydrates primarily at carbon-2 and/or carbon-3 with the concomitant reduction of the flavin. The enzyme exhibits a broad sugar substrate specificity, oxidizing different aldopyranoses to the corresponding C-1, C-2, C-3 or C-1,2, C-2,3 and C-3,4 (di)dehydro sugars with substrate-specific regioselectivity. Accepts only a narrow range of electron acceptors such as substituted benzoquinones and complexed metal ions and reacts extremely slowly with O(2) as acceptor. May play a role in the natural recycling of plant matter by oxidizing all major monosaccharides in lignocellulose and by reducing quinone compounds or reactive radical species generated during lignin depolymerization.</text>
</comment>
<evidence type="ECO:0000256" key="17">
    <source>
        <dbReference type="PIRSR" id="PIRSR000137-2"/>
    </source>
</evidence>
<feature type="chain" id="PRO_5034303543" description="pyranose dehydrogenase (acceptor)" evidence="19">
    <location>
        <begin position="18"/>
        <end position="671"/>
    </location>
</feature>
<evidence type="ECO:0000256" key="12">
    <source>
        <dbReference type="ARBA" id="ARBA00034010"/>
    </source>
</evidence>
<dbReference type="EC" id="1.1.99.29" evidence="5"/>
<name>A0A8H7CA40_AGABI</name>
<keyword evidence="19" id="KW-0732">Signal</keyword>
<dbReference type="SUPFAM" id="SSF54373">
    <property type="entry name" value="FAD-linked reductases, C-terminal domain"/>
    <property type="match status" value="1"/>
</dbReference>
<evidence type="ECO:0000256" key="2">
    <source>
        <dbReference type="ARBA" id="ARBA00004613"/>
    </source>
</evidence>
<dbReference type="SUPFAM" id="SSF51905">
    <property type="entry name" value="FAD/NAD(P)-binding domain"/>
    <property type="match status" value="1"/>
</dbReference>
<dbReference type="GO" id="GO:0033718">
    <property type="term" value="F:pyranose dehydrogenase (acceptor) activity"/>
    <property type="evidence" value="ECO:0007669"/>
    <property type="project" value="UniProtKB-EC"/>
</dbReference>
<evidence type="ECO:0000313" key="22">
    <source>
        <dbReference type="Proteomes" id="UP000629468"/>
    </source>
</evidence>
<protein>
    <recommendedName>
        <fullName evidence="5">pyranose dehydrogenase (acceptor)</fullName>
        <ecNumber evidence="5">1.1.99.29</ecNumber>
    </recommendedName>
</protein>
<dbReference type="InterPro" id="IPR036188">
    <property type="entry name" value="FAD/NAD-bd_sf"/>
</dbReference>
<organism evidence="21 22">
    <name type="scientific">Agaricus bisporus var. burnettii</name>
    <dbReference type="NCBI Taxonomy" id="192524"/>
    <lineage>
        <taxon>Eukaryota</taxon>
        <taxon>Fungi</taxon>
        <taxon>Dikarya</taxon>
        <taxon>Basidiomycota</taxon>
        <taxon>Agaricomycotina</taxon>
        <taxon>Agaricomycetes</taxon>
        <taxon>Agaricomycetidae</taxon>
        <taxon>Agaricales</taxon>
        <taxon>Agaricineae</taxon>
        <taxon>Agaricaceae</taxon>
        <taxon>Agaricus</taxon>
    </lineage>
</organism>
<proteinExistence type="inferred from homology"/>
<dbReference type="PIRSF" id="PIRSF000137">
    <property type="entry name" value="Alcohol_oxidase"/>
    <property type="match status" value="1"/>
</dbReference>
<feature type="binding site" evidence="17">
    <location>
        <position position="273"/>
    </location>
    <ligand>
        <name>FAD</name>
        <dbReference type="ChEBI" id="CHEBI:57692"/>
    </ligand>
</feature>
<comment type="subunit">
    <text evidence="4">Monomer.</text>
</comment>
<evidence type="ECO:0000259" key="20">
    <source>
        <dbReference type="PROSITE" id="PS00624"/>
    </source>
</evidence>
<dbReference type="AlphaFoldDB" id="A0A8H7CA40"/>
<dbReference type="OMA" id="TDPDPNM"/>
<evidence type="ECO:0000256" key="8">
    <source>
        <dbReference type="ARBA" id="ARBA00022827"/>
    </source>
</evidence>
<feature type="region of interest" description="Disordered" evidence="18">
    <location>
        <begin position="621"/>
        <end position="643"/>
    </location>
</feature>
<comment type="catalytic activity">
    <reaction evidence="15">
        <text>a pyranoside + acceptor = a pyranosid-3,4-diulose + reduced acceptor.</text>
        <dbReference type="EC" id="1.1.99.29"/>
    </reaction>
</comment>
<dbReference type="InterPro" id="IPR007867">
    <property type="entry name" value="GMC_OxRtase_C"/>
</dbReference>
<evidence type="ECO:0000256" key="13">
    <source>
        <dbReference type="ARBA" id="ARBA00034029"/>
    </source>
</evidence>
<evidence type="ECO:0000256" key="4">
    <source>
        <dbReference type="ARBA" id="ARBA00011245"/>
    </source>
</evidence>
<comment type="subcellular location">
    <subcellularLocation>
        <location evidence="2">Secreted</location>
    </subcellularLocation>
</comment>
<sequence>MRSFALFLLGFIATTSARINYHRHIVSRAYVEQNALFDAYDFVIVGGGTAGLALASRLSANPNYTVLVIEAGGIGPDSVDIPAETYFKSVFNSQYDWGYETVPQPAAAGRKAYWPRGKLLGGSSAINGMYLIRPHQIEVNTWHDVISSQPDAHEWTWDNFFGALKKSETFTPPTDDTVKTARIQWNADSHGTSGPVHATYPGYMVPSTQNWLPTLEAVGIPRNGDADGGDTSGGFFAVSAINPTNWTRSYSKSGYIDSLPPGSNLHILLQNTVTRILFDSSSGGLRATGVEFSPAPGATVQSVRVNKEAILCGGSINSPQILQLSGVGPNDVLSAAGVDVRLDLPGVGTHLQDHISAGVSFQSKQDTAGDIEKSGSDFSKSAEFLSFVNSGVAYVNSTTLFGADGVTMMHQQMNSDMPSFATSIGTGSNNSQVLEGFKTIYTAISDKIFTSNVGQAEILFNLNIPGQIVVQAAIQHPLSQGRIWINTNSAFDAPSIDPQYFSHWADVVTMREGLKLARKVAGAAPLNSVVGDEIAPGSQVVSDDDWDQWLRGNGGTEFHPTSSCAMLPREQGGVVDNKLKVYGTSNVRIVDASVFPINFAAHTMAPVYGLAERAAEIIHTNYNPEPPRGSNNSDPGDSSSNGDLSNDAYRNIISSSTWLLGLFSLALAVFF</sequence>
<evidence type="ECO:0000256" key="16">
    <source>
        <dbReference type="PIRSR" id="PIRSR000137-1"/>
    </source>
</evidence>
<comment type="caution">
    <text evidence="21">The sequence shown here is derived from an EMBL/GenBank/DDBJ whole genome shotgun (WGS) entry which is preliminary data.</text>
</comment>
<keyword evidence="8 17" id="KW-0274">FAD</keyword>
<dbReference type="GO" id="GO:0005576">
    <property type="term" value="C:extracellular region"/>
    <property type="evidence" value="ECO:0007669"/>
    <property type="project" value="UniProtKB-SubCell"/>
</dbReference>
<dbReference type="Gene3D" id="3.50.50.60">
    <property type="entry name" value="FAD/NAD(P)-binding domain"/>
    <property type="match status" value="1"/>
</dbReference>
<dbReference type="InterPro" id="IPR000172">
    <property type="entry name" value="GMC_OxRdtase_N"/>
</dbReference>
<keyword evidence="7" id="KW-0285">Flavoprotein</keyword>
<evidence type="ECO:0000256" key="14">
    <source>
        <dbReference type="ARBA" id="ARBA00034050"/>
    </source>
</evidence>
<evidence type="ECO:0000313" key="21">
    <source>
        <dbReference type="EMBL" id="KAF7770810.1"/>
    </source>
</evidence>
<dbReference type="GO" id="GO:0050660">
    <property type="term" value="F:flavin adenine dinucleotide binding"/>
    <property type="evidence" value="ECO:0007669"/>
    <property type="project" value="InterPro"/>
</dbReference>
<comment type="similarity">
    <text evidence="3">Belongs to the GMC oxidoreductase family.</text>
</comment>
<keyword evidence="6" id="KW-0964">Secreted</keyword>
<dbReference type="InterPro" id="IPR012132">
    <property type="entry name" value="GMC_OxRdtase"/>
</dbReference>
<gene>
    <name evidence="21" type="ORF">Agabi119p4_6784</name>
</gene>
<dbReference type="InterPro" id="IPR027424">
    <property type="entry name" value="Glucose_Oxidase_domain_2"/>
</dbReference>
<comment type="cofactor">
    <cofactor evidence="1 17">
        <name>FAD</name>
        <dbReference type="ChEBI" id="CHEBI:57692"/>
    </cofactor>
</comment>